<dbReference type="Proteomes" id="UP000004384">
    <property type="component" value="Unassembled WGS sequence"/>
</dbReference>
<keyword evidence="1" id="KW-0238">DNA-binding</keyword>
<dbReference type="EMBL" id="ACVP01000005">
    <property type="protein sequence ID" value="EET78091.1"/>
    <property type="molecule type" value="Genomic_DNA"/>
</dbReference>
<evidence type="ECO:0000313" key="5">
    <source>
        <dbReference type="Proteomes" id="UP000004384"/>
    </source>
</evidence>
<dbReference type="GO" id="GO:0003677">
    <property type="term" value="F:DNA binding"/>
    <property type="evidence" value="ECO:0007669"/>
    <property type="project" value="UniProtKB-KW"/>
</dbReference>
<name>C6R7E0_9CORY</name>
<comment type="caution">
    <text evidence="4">The sequence shown here is derived from an EMBL/GenBank/DDBJ whole genome shotgun (WGS) entry which is preliminary data.</text>
</comment>
<evidence type="ECO:0000256" key="1">
    <source>
        <dbReference type="ARBA" id="ARBA00023125"/>
    </source>
</evidence>
<dbReference type="InterPro" id="IPR042261">
    <property type="entry name" value="Lsr2-like_dimerization"/>
</dbReference>
<feature type="domain" description="Lsr2 dimerization" evidence="2">
    <location>
        <begin position="14"/>
        <end position="70"/>
    </location>
</feature>
<protein>
    <recommendedName>
        <fullName evidence="6">Lsr2 family protein</fullName>
    </recommendedName>
</protein>
<dbReference type="Pfam" id="PF23359">
    <property type="entry name" value="Lsr2_DNA-bd"/>
    <property type="match status" value="1"/>
</dbReference>
<evidence type="ECO:0000259" key="3">
    <source>
        <dbReference type="Pfam" id="PF23359"/>
    </source>
</evidence>
<accession>C6R7E0</accession>
<dbReference type="Gene3D" id="4.10.320.10">
    <property type="entry name" value="E3-binding domain"/>
    <property type="match status" value="1"/>
</dbReference>
<dbReference type="Pfam" id="PF11774">
    <property type="entry name" value="Lsr2"/>
    <property type="match status" value="1"/>
</dbReference>
<dbReference type="GO" id="GO:0016746">
    <property type="term" value="F:acyltransferase activity"/>
    <property type="evidence" value="ECO:0007669"/>
    <property type="project" value="InterPro"/>
</dbReference>
<gene>
    <name evidence="4" type="ORF">CORTU0001_2113</name>
</gene>
<organism evidence="4 5">
    <name type="scientific">Corynebacterium tuberculostearicum SK141</name>
    <dbReference type="NCBI Taxonomy" id="553206"/>
    <lineage>
        <taxon>Bacteria</taxon>
        <taxon>Bacillati</taxon>
        <taxon>Actinomycetota</taxon>
        <taxon>Actinomycetes</taxon>
        <taxon>Mycobacteriales</taxon>
        <taxon>Corynebacteriaceae</taxon>
        <taxon>Corynebacterium</taxon>
    </lineage>
</organism>
<proteinExistence type="predicted"/>
<evidence type="ECO:0000313" key="4">
    <source>
        <dbReference type="EMBL" id="EET78091.1"/>
    </source>
</evidence>
<evidence type="ECO:0000259" key="2">
    <source>
        <dbReference type="Pfam" id="PF11774"/>
    </source>
</evidence>
<evidence type="ECO:0008006" key="6">
    <source>
        <dbReference type="Google" id="ProtNLM"/>
    </source>
</evidence>
<dbReference type="AlphaFoldDB" id="C6R7E0"/>
<dbReference type="InterPro" id="IPR024412">
    <property type="entry name" value="Lsr2_dim_dom"/>
</dbReference>
<dbReference type="Gene3D" id="3.30.60.230">
    <property type="entry name" value="Lsr2, dimerization domain"/>
    <property type="match status" value="1"/>
</dbReference>
<reference evidence="4 5" key="1">
    <citation type="submission" date="2009-06" db="EMBL/GenBank/DDBJ databases">
        <authorList>
            <person name="Dodson R."/>
            <person name="Sebastian Y."/>
            <person name="Madupu R."/>
            <person name="Durkin A.S."/>
            <person name="Torralba M."/>
            <person name="Methe B."/>
            <person name="Sutton G.G."/>
            <person name="Strausberg R.L."/>
            <person name="Nelson K.E."/>
        </authorList>
    </citation>
    <scope>NUCLEOTIDE SEQUENCE [LARGE SCALE GENOMIC DNA]</scope>
    <source>
        <strain evidence="4 5">SK141</strain>
    </source>
</reference>
<dbReference type="InterPro" id="IPR055370">
    <property type="entry name" value="Lsr2_DNA-bd"/>
</dbReference>
<sequence>MLGAIFKIGGNISRREVTQFYDDLDHTLIPEDQLEVVRFSVNGQNYLIDLSTDNARHFHNLLAPYVDAARIAPAPDAQRASPSQIREWARTQGLPVAHRGKIRQDVIEAYNAAN</sequence>
<feature type="domain" description="Lsr2 DNA-binding" evidence="3">
    <location>
        <begin position="78"/>
        <end position="113"/>
    </location>
</feature>
<dbReference type="InterPro" id="IPR036625">
    <property type="entry name" value="E3-bd_dom_sf"/>
</dbReference>